<proteinExistence type="predicted"/>
<protein>
    <recommendedName>
        <fullName evidence="1">AI2M/AI1M-like HNH endonuclease domain-containing protein</fullName>
    </recommendedName>
</protein>
<organism evidence="2">
    <name type="scientific">Candida verbasci</name>
    <dbReference type="NCBI Taxonomy" id="1227364"/>
    <lineage>
        <taxon>Eukaryota</taxon>
        <taxon>Fungi</taxon>
        <taxon>Dikarya</taxon>
        <taxon>Ascomycota</taxon>
        <taxon>Saccharomycotina</taxon>
        <taxon>Pichiomycetes</taxon>
        <taxon>Debaryomycetaceae</taxon>
        <taxon>Candida/Lodderomyces clade</taxon>
        <taxon>Candida</taxon>
    </lineage>
</organism>
<accession>A0A977LL55</accession>
<reference evidence="2" key="1">
    <citation type="submission" date="2021-10" db="EMBL/GenBank/DDBJ databases">
        <title>Mitochondrial genome of the yeast Candida verbasci.</title>
        <authorList>
            <person name="Brejova B."/>
            <person name="Lichancova H."/>
            <person name="Hodorova V."/>
            <person name="Vinar T."/>
            <person name="Sipiczki M."/>
            <person name="Nosek J."/>
        </authorList>
    </citation>
    <scope>NUCLEOTIDE SEQUENCE</scope>
    <source>
        <strain evidence="2">11-1055</strain>
    </source>
</reference>
<sequence length="120" mass="13783">MDNIVGGRDARWMRVKHKFYMCMNMYNVFQIIKAKYTNKITDTTFGRVCVLCGSTNQIEMTHIRSVKDVRGKMTTKSGASYAQWVGGRKRKQIPTCKYHHGLTHSGKTTPANITITRNHK</sequence>
<keyword evidence="2" id="KW-0496">Mitochondrion</keyword>
<name>A0A977LL55_9ASCO</name>
<feature type="domain" description="AI2M/AI1M-like HNH endonuclease" evidence="1">
    <location>
        <begin position="49"/>
        <end position="99"/>
    </location>
</feature>
<geneLocation type="mitochondrion" evidence="2"/>
<dbReference type="GeneID" id="75514957"/>
<evidence type="ECO:0000259" key="1">
    <source>
        <dbReference type="Pfam" id="PF21368"/>
    </source>
</evidence>
<evidence type="ECO:0000313" key="2">
    <source>
        <dbReference type="EMBL" id="UXG56590.1"/>
    </source>
</evidence>
<dbReference type="Pfam" id="PF21368">
    <property type="entry name" value="AI2M-like_HNH"/>
    <property type="match status" value="1"/>
</dbReference>
<dbReference type="InterPro" id="IPR049030">
    <property type="entry name" value="AI2M-like_HNH"/>
</dbReference>
<gene>
    <name evidence="2" type="primary">orf120</name>
</gene>
<dbReference type="RefSeq" id="YP_010508126.1">
    <property type="nucleotide sequence ID" value="NC_067076.1"/>
</dbReference>
<dbReference type="EMBL" id="OK589855">
    <property type="protein sequence ID" value="UXG56590.1"/>
    <property type="molecule type" value="Genomic_DNA"/>
</dbReference>
<dbReference type="AlphaFoldDB" id="A0A977LL55"/>